<organism evidence="10 11">
    <name type="scientific">Mobiluncus porci</name>
    <dbReference type="NCBI Taxonomy" id="2652278"/>
    <lineage>
        <taxon>Bacteria</taxon>
        <taxon>Bacillati</taxon>
        <taxon>Actinomycetota</taxon>
        <taxon>Actinomycetes</taxon>
        <taxon>Actinomycetales</taxon>
        <taxon>Actinomycetaceae</taxon>
        <taxon>Mobiluncus</taxon>
    </lineage>
</organism>
<evidence type="ECO:0000256" key="3">
    <source>
        <dbReference type="ARBA" id="ARBA00022692"/>
    </source>
</evidence>
<dbReference type="GO" id="GO:0005886">
    <property type="term" value="C:plasma membrane"/>
    <property type="evidence" value="ECO:0007669"/>
    <property type="project" value="UniProtKB-SubCell"/>
</dbReference>
<dbReference type="GO" id="GO:0022857">
    <property type="term" value="F:transmembrane transporter activity"/>
    <property type="evidence" value="ECO:0007669"/>
    <property type="project" value="TreeGrafter"/>
</dbReference>
<feature type="domain" description="ABC3 transporter permease C-terminal" evidence="8">
    <location>
        <begin position="277"/>
        <end position="398"/>
    </location>
</feature>
<proteinExistence type="inferred from homology"/>
<feature type="transmembrane region" description="Helical" evidence="7">
    <location>
        <begin position="450"/>
        <end position="476"/>
    </location>
</feature>
<feature type="domain" description="ABC3 transporter permease C-terminal" evidence="8">
    <location>
        <begin position="734"/>
        <end position="849"/>
    </location>
</feature>
<protein>
    <submittedName>
        <fullName evidence="10">FtsX-like permease family protein</fullName>
    </submittedName>
</protein>
<dbReference type="InterPro" id="IPR050250">
    <property type="entry name" value="Macrolide_Exporter_MacB"/>
</dbReference>
<comment type="caution">
    <text evidence="10">The sequence shown here is derived from an EMBL/GenBank/DDBJ whole genome shotgun (WGS) entry which is preliminary data.</text>
</comment>
<dbReference type="PANTHER" id="PTHR30572:SF4">
    <property type="entry name" value="ABC TRANSPORTER PERMEASE YTRF"/>
    <property type="match status" value="1"/>
</dbReference>
<comment type="similarity">
    <text evidence="6">Belongs to the ABC-4 integral membrane protein family.</text>
</comment>
<feature type="transmembrane region" description="Helical" evidence="7">
    <location>
        <begin position="370"/>
        <end position="388"/>
    </location>
</feature>
<dbReference type="InterPro" id="IPR003838">
    <property type="entry name" value="ABC3_permease_C"/>
</dbReference>
<sequence length="858" mass="92016">MFKVTLKSLFSHKARLIFSLLAIILGVAFVAGSFTFTDMMRRSFENIASGTVSDVSVTLDMKTDDLMAYYYVDPTDSPRLKEADLEKIRQVDGVTKAAGTIVGSIYTIDKDGKVITTFGPPTVSSNYYDLPAWKNQPGITVLDGRAPAADNEAGVDPETLRRSGLKLGDQIRFTDGAHTWTKTLVGTLKWGTGGTSGALYNFFNDKTARELMMPGVGDGYMGAWISLEDYNQVDQVVKDLKPLLPQDFKISTGEEDSKEIMKITDESLGFMTIFFLVFAAIALLVGSILIINTFSIIVTQQSRELALYRILGAYQRQVRLLIVGEALFLGLIGSVIGLFAGMGISSLIVWILNQTVMDLGSIVPRPTVEAIVASFAVGLGVTTLSSLMPSIRASRVDPIVALSGHESTTRKSLQIRLIVATIMVVLGAVFLGLTFAGVDPVELWLGSGAVALLIGLSLGSPLFGSPLVNGIGWIFTKLHGTPGRLARLNALRHPQRTAATATALIIGMALVTTLGIFGASAKASTIPAMEETFGADMMVLANTNPYSAPVSVPEETLEKISNLESVKSVSVLREGSFLMNKKIIGAYAFDPGEFNTVLKTVMVQGRTYKSGNEAVISEKFATEKKLQVGSTMHLTDMLGASPQDLEVVGIYKPKSEIMINFGDVFVPAEWLNGVAPSKPDVLFVNAESPDKVDPVVDKINEVTKDSPLIGVQTVDDILKQVSSSVDMLLAQMFALLALAVIIATLGIVNTLSLSILERVGEIGMLRVVGMLRRDVRRMIRDESVIISLLGSILGIILGVVLGVAVSSIMRSSGLEELAIPWASLGITLVLAVLIGVFAGLWPARAASRVDVLDAIAQE</sequence>
<dbReference type="RefSeq" id="WP_154545682.1">
    <property type="nucleotide sequence ID" value="NZ_VUMY01000015.1"/>
</dbReference>
<reference evidence="10 11" key="1">
    <citation type="submission" date="2019-08" db="EMBL/GenBank/DDBJ databases">
        <title>In-depth cultivation of the pig gut microbiome towards novel bacterial diversity and tailored functional studies.</title>
        <authorList>
            <person name="Wylensek D."/>
            <person name="Hitch T.C.A."/>
            <person name="Clavel T."/>
        </authorList>
    </citation>
    <scope>NUCLEOTIDE SEQUENCE [LARGE SCALE GENOMIC DNA]</scope>
    <source>
        <strain evidence="10 11">RF-GAM-744-WT-7</strain>
    </source>
</reference>
<feature type="transmembrane region" description="Helical" evidence="7">
    <location>
        <begin position="728"/>
        <end position="756"/>
    </location>
</feature>
<feature type="domain" description="MacB-like periplasmic core" evidence="9">
    <location>
        <begin position="497"/>
        <end position="701"/>
    </location>
</feature>
<evidence type="ECO:0000259" key="9">
    <source>
        <dbReference type="Pfam" id="PF12704"/>
    </source>
</evidence>
<keyword evidence="2" id="KW-1003">Cell membrane</keyword>
<dbReference type="Proteomes" id="UP000442535">
    <property type="component" value="Unassembled WGS sequence"/>
</dbReference>
<comment type="subcellular location">
    <subcellularLocation>
        <location evidence="1">Cell membrane</location>
        <topology evidence="1">Multi-pass membrane protein</topology>
    </subcellularLocation>
</comment>
<dbReference type="Pfam" id="PF02687">
    <property type="entry name" value="FtsX"/>
    <property type="match status" value="2"/>
</dbReference>
<evidence type="ECO:0000256" key="4">
    <source>
        <dbReference type="ARBA" id="ARBA00022989"/>
    </source>
</evidence>
<evidence type="ECO:0000259" key="8">
    <source>
        <dbReference type="Pfam" id="PF02687"/>
    </source>
</evidence>
<evidence type="ECO:0000256" key="7">
    <source>
        <dbReference type="SAM" id="Phobius"/>
    </source>
</evidence>
<feature type="transmembrane region" description="Helical" evidence="7">
    <location>
        <begin position="320"/>
        <end position="350"/>
    </location>
</feature>
<feature type="transmembrane region" description="Helical" evidence="7">
    <location>
        <begin position="417"/>
        <end position="438"/>
    </location>
</feature>
<evidence type="ECO:0000256" key="5">
    <source>
        <dbReference type="ARBA" id="ARBA00023136"/>
    </source>
</evidence>
<keyword evidence="3 7" id="KW-0812">Transmembrane</keyword>
<feature type="transmembrane region" description="Helical" evidence="7">
    <location>
        <begin position="783"/>
        <end position="809"/>
    </location>
</feature>
<evidence type="ECO:0000313" key="11">
    <source>
        <dbReference type="Proteomes" id="UP000442535"/>
    </source>
</evidence>
<feature type="transmembrane region" description="Helical" evidence="7">
    <location>
        <begin position="268"/>
        <end position="299"/>
    </location>
</feature>
<dbReference type="PANTHER" id="PTHR30572">
    <property type="entry name" value="MEMBRANE COMPONENT OF TRANSPORTER-RELATED"/>
    <property type="match status" value="1"/>
</dbReference>
<evidence type="ECO:0000256" key="6">
    <source>
        <dbReference type="ARBA" id="ARBA00038076"/>
    </source>
</evidence>
<dbReference type="InterPro" id="IPR025857">
    <property type="entry name" value="MacB_PCD"/>
</dbReference>
<dbReference type="EMBL" id="VUMY01000015">
    <property type="protein sequence ID" value="MST50232.1"/>
    <property type="molecule type" value="Genomic_DNA"/>
</dbReference>
<feature type="transmembrane region" description="Helical" evidence="7">
    <location>
        <begin position="497"/>
        <end position="519"/>
    </location>
</feature>
<feature type="domain" description="MacB-like periplasmic core" evidence="9">
    <location>
        <begin position="18"/>
        <end position="242"/>
    </location>
</feature>
<gene>
    <name evidence="10" type="ORF">FYJ63_08325</name>
</gene>
<evidence type="ECO:0000256" key="2">
    <source>
        <dbReference type="ARBA" id="ARBA00022475"/>
    </source>
</evidence>
<dbReference type="AlphaFoldDB" id="A0A7K0K430"/>
<feature type="transmembrane region" description="Helical" evidence="7">
    <location>
        <begin position="821"/>
        <end position="841"/>
    </location>
</feature>
<evidence type="ECO:0000256" key="1">
    <source>
        <dbReference type="ARBA" id="ARBA00004651"/>
    </source>
</evidence>
<accession>A0A7K0K430</accession>
<keyword evidence="4 7" id="KW-1133">Transmembrane helix</keyword>
<evidence type="ECO:0000313" key="10">
    <source>
        <dbReference type="EMBL" id="MST50232.1"/>
    </source>
</evidence>
<keyword evidence="11" id="KW-1185">Reference proteome</keyword>
<keyword evidence="5 7" id="KW-0472">Membrane</keyword>
<dbReference type="Pfam" id="PF12704">
    <property type="entry name" value="MacB_PCD"/>
    <property type="match status" value="2"/>
</dbReference>
<name>A0A7K0K430_9ACTO</name>